<keyword evidence="3" id="KW-1185">Reference proteome</keyword>
<reference evidence="2 3" key="1">
    <citation type="submission" date="2016-10" db="EMBL/GenBank/DDBJ databases">
        <authorList>
            <person name="de Groot N.N."/>
        </authorList>
    </citation>
    <scope>NUCLEOTIDE SEQUENCE [LARGE SCALE GENOMIC DNA]</scope>
    <source>
        <strain evidence="2 3">DSM 22220</strain>
    </source>
</reference>
<dbReference type="PANTHER" id="PTHR39426">
    <property type="entry name" value="HOMOLOGY TO DEATH-ON-CURING PROTEIN OF PHAGE P1"/>
    <property type="match status" value="1"/>
</dbReference>
<evidence type="ECO:0000313" key="3">
    <source>
        <dbReference type="Proteomes" id="UP000199344"/>
    </source>
</evidence>
<organism evidence="2 3">
    <name type="scientific">Paracoccus isoporae</name>
    <dbReference type="NCBI Taxonomy" id="591205"/>
    <lineage>
        <taxon>Bacteria</taxon>
        <taxon>Pseudomonadati</taxon>
        <taxon>Pseudomonadota</taxon>
        <taxon>Alphaproteobacteria</taxon>
        <taxon>Rhodobacterales</taxon>
        <taxon>Paracoccaceae</taxon>
        <taxon>Paracoccus</taxon>
    </lineage>
</organism>
<dbReference type="PIRSF" id="PIRSF018297">
    <property type="entry name" value="Doc"/>
    <property type="match status" value="1"/>
</dbReference>
<dbReference type="GO" id="GO:0016301">
    <property type="term" value="F:kinase activity"/>
    <property type="evidence" value="ECO:0007669"/>
    <property type="project" value="InterPro"/>
</dbReference>
<dbReference type="EMBL" id="FNAH01000002">
    <property type="protein sequence ID" value="SDD83361.1"/>
    <property type="molecule type" value="Genomic_DNA"/>
</dbReference>
<dbReference type="RefSeq" id="WP_090521822.1">
    <property type="nucleotide sequence ID" value="NZ_FNAH01000002.1"/>
</dbReference>
<dbReference type="STRING" id="591205.SAMN05421538_102541"/>
<accession>A0A1G6XZA8</accession>
<sequence length="126" mass="13673">MTEWLLPSAEIVESIHDLVLNDGELSGLARDKSLSGALARVENRLAYGMIGDVFGLAAAYAMAIAQGHCFNDANKRTAYRVMQVVLELNGARAPRVEPEVTGQKIIALAQGKIDDADLADWLRDHP</sequence>
<protein>
    <submittedName>
        <fullName evidence="2">Death on curing protein</fullName>
    </submittedName>
</protein>
<dbReference type="NCBIfam" id="TIGR01550">
    <property type="entry name" value="DOC_P1"/>
    <property type="match status" value="1"/>
</dbReference>
<proteinExistence type="predicted"/>
<dbReference type="OrthoDB" id="9802752at2"/>
<name>A0A1G6XZA8_9RHOB</name>
<dbReference type="PANTHER" id="PTHR39426:SF1">
    <property type="entry name" value="HOMOLOGY TO DEATH-ON-CURING PROTEIN OF PHAGE P1"/>
    <property type="match status" value="1"/>
</dbReference>
<dbReference type="InterPro" id="IPR053737">
    <property type="entry name" value="Type_II_TA_Toxin"/>
</dbReference>
<dbReference type="Proteomes" id="UP000199344">
    <property type="component" value="Unassembled WGS sequence"/>
</dbReference>
<dbReference type="Gene3D" id="1.20.120.1870">
    <property type="entry name" value="Fic/DOC protein, Fido domain"/>
    <property type="match status" value="1"/>
</dbReference>
<dbReference type="InterPro" id="IPR006440">
    <property type="entry name" value="Doc"/>
</dbReference>
<feature type="domain" description="Fido" evidence="1">
    <location>
        <begin position="7"/>
        <end position="124"/>
    </location>
</feature>
<dbReference type="Pfam" id="PF02661">
    <property type="entry name" value="Fic"/>
    <property type="match status" value="1"/>
</dbReference>
<dbReference type="PROSITE" id="PS51459">
    <property type="entry name" value="FIDO"/>
    <property type="match status" value="1"/>
</dbReference>
<evidence type="ECO:0000313" key="2">
    <source>
        <dbReference type="EMBL" id="SDD83361.1"/>
    </source>
</evidence>
<evidence type="ECO:0000259" key="1">
    <source>
        <dbReference type="PROSITE" id="PS51459"/>
    </source>
</evidence>
<dbReference type="AlphaFoldDB" id="A0A1G6XZA8"/>
<gene>
    <name evidence="2" type="ORF">SAMN05421538_102541</name>
</gene>
<dbReference type="InterPro" id="IPR003812">
    <property type="entry name" value="Fido"/>
</dbReference>